<proteinExistence type="predicted"/>
<organism evidence="2 3">
    <name type="scientific">Linum tenue</name>
    <dbReference type="NCBI Taxonomy" id="586396"/>
    <lineage>
        <taxon>Eukaryota</taxon>
        <taxon>Viridiplantae</taxon>
        <taxon>Streptophyta</taxon>
        <taxon>Embryophyta</taxon>
        <taxon>Tracheophyta</taxon>
        <taxon>Spermatophyta</taxon>
        <taxon>Magnoliopsida</taxon>
        <taxon>eudicotyledons</taxon>
        <taxon>Gunneridae</taxon>
        <taxon>Pentapetalae</taxon>
        <taxon>rosids</taxon>
        <taxon>fabids</taxon>
        <taxon>Malpighiales</taxon>
        <taxon>Linaceae</taxon>
        <taxon>Linum</taxon>
    </lineage>
</organism>
<reference evidence="2" key="1">
    <citation type="submission" date="2022-08" db="EMBL/GenBank/DDBJ databases">
        <authorList>
            <person name="Gutierrez-Valencia J."/>
        </authorList>
    </citation>
    <scope>NUCLEOTIDE SEQUENCE</scope>
</reference>
<gene>
    <name evidence="2" type="ORF">LITE_LOCUS10410</name>
</gene>
<keyword evidence="1" id="KW-0812">Transmembrane</keyword>
<evidence type="ECO:0000313" key="3">
    <source>
        <dbReference type="Proteomes" id="UP001154282"/>
    </source>
</evidence>
<keyword evidence="3" id="KW-1185">Reference proteome</keyword>
<evidence type="ECO:0000256" key="1">
    <source>
        <dbReference type="SAM" id="Phobius"/>
    </source>
</evidence>
<dbReference type="AlphaFoldDB" id="A0AAV0IPW7"/>
<name>A0AAV0IPW7_9ROSI</name>
<keyword evidence="1" id="KW-0472">Membrane</keyword>
<feature type="transmembrane region" description="Helical" evidence="1">
    <location>
        <begin position="88"/>
        <end position="109"/>
    </location>
</feature>
<dbReference type="Proteomes" id="UP001154282">
    <property type="component" value="Unassembled WGS sequence"/>
</dbReference>
<keyword evidence="1" id="KW-1133">Transmembrane helix</keyword>
<protein>
    <submittedName>
        <fullName evidence="2">Uncharacterized protein</fullName>
    </submittedName>
</protein>
<comment type="caution">
    <text evidence="2">The sequence shown here is derived from an EMBL/GenBank/DDBJ whole genome shotgun (WGS) entry which is preliminary data.</text>
</comment>
<sequence>MGQFASFSFNWEKKRTCVMADASPNGGRGGGDGVFSGVESGGLGWWRGSSSHCRSINRAAITRKNTNRLGESVDYSHRKRQIDLRTKMKVLGGFFGFLGFGLWISGLLLKRRRSPATPSPPTSSISFTGC</sequence>
<dbReference type="EMBL" id="CAMGYJ010000004">
    <property type="protein sequence ID" value="CAI0399662.1"/>
    <property type="molecule type" value="Genomic_DNA"/>
</dbReference>
<accession>A0AAV0IPW7</accession>
<evidence type="ECO:0000313" key="2">
    <source>
        <dbReference type="EMBL" id="CAI0399662.1"/>
    </source>
</evidence>